<evidence type="ECO:0000313" key="2">
    <source>
        <dbReference type="Proteomes" id="UP000284706"/>
    </source>
</evidence>
<comment type="caution">
    <text evidence="1">The sequence shown here is derived from an EMBL/GenBank/DDBJ whole genome shotgun (WGS) entry which is preliminary data.</text>
</comment>
<dbReference type="Proteomes" id="UP000284706">
    <property type="component" value="Unassembled WGS sequence"/>
</dbReference>
<dbReference type="InParanoid" id="A0A409XWQ5"/>
<protein>
    <submittedName>
        <fullName evidence="1">Uncharacterized protein</fullName>
    </submittedName>
</protein>
<dbReference type="EMBL" id="NHYE01001431">
    <property type="protein sequence ID" value="PPQ95197.1"/>
    <property type="molecule type" value="Genomic_DNA"/>
</dbReference>
<gene>
    <name evidence="1" type="ORF">CVT26_014888</name>
</gene>
<dbReference type="OrthoDB" id="619536at2759"/>
<organism evidence="1 2">
    <name type="scientific">Gymnopilus dilepis</name>
    <dbReference type="NCBI Taxonomy" id="231916"/>
    <lineage>
        <taxon>Eukaryota</taxon>
        <taxon>Fungi</taxon>
        <taxon>Dikarya</taxon>
        <taxon>Basidiomycota</taxon>
        <taxon>Agaricomycotina</taxon>
        <taxon>Agaricomycetes</taxon>
        <taxon>Agaricomycetidae</taxon>
        <taxon>Agaricales</taxon>
        <taxon>Agaricineae</taxon>
        <taxon>Hymenogastraceae</taxon>
        <taxon>Gymnopilus</taxon>
    </lineage>
</organism>
<sequence length="223" mass="24817">MESTSSLPLPKTSPPPNFFSEYSIVLPVPLEEAYTVLGTAAGHDRVCRLSKLCRDVKLLEQDVINLPIPAYPNGYTLKDSAVRTFDARPMEESRNEERSDGTCITRQHFSMEESVPLLFGLLKSKVVLSGTLSWDKSVPASPSVGDQEAAADRPRYALYESVASGSGIIVWKLRTFTREGGDVSKTRVVERIEGWAPMWLRAIVQSEATKSHKAHMDTYHTLF</sequence>
<proteinExistence type="predicted"/>
<name>A0A409XWQ5_9AGAR</name>
<keyword evidence="2" id="KW-1185">Reference proteome</keyword>
<reference evidence="1 2" key="1">
    <citation type="journal article" date="2018" name="Evol. Lett.">
        <title>Horizontal gene cluster transfer increased hallucinogenic mushroom diversity.</title>
        <authorList>
            <person name="Reynolds H.T."/>
            <person name="Vijayakumar V."/>
            <person name="Gluck-Thaler E."/>
            <person name="Korotkin H.B."/>
            <person name="Matheny P.B."/>
            <person name="Slot J.C."/>
        </authorList>
    </citation>
    <scope>NUCLEOTIDE SEQUENCE [LARGE SCALE GENOMIC DNA]</scope>
    <source>
        <strain evidence="1 2">SRW20</strain>
    </source>
</reference>
<dbReference type="AlphaFoldDB" id="A0A409XWQ5"/>
<accession>A0A409XWQ5</accession>
<evidence type="ECO:0000313" key="1">
    <source>
        <dbReference type="EMBL" id="PPQ95197.1"/>
    </source>
</evidence>